<dbReference type="Proteomes" id="UP000008810">
    <property type="component" value="Chromosome 2"/>
</dbReference>
<organism evidence="1">
    <name type="scientific">Brachypodium distachyon</name>
    <name type="common">Purple false brome</name>
    <name type="synonym">Trachynia distachya</name>
    <dbReference type="NCBI Taxonomy" id="15368"/>
    <lineage>
        <taxon>Eukaryota</taxon>
        <taxon>Viridiplantae</taxon>
        <taxon>Streptophyta</taxon>
        <taxon>Embryophyta</taxon>
        <taxon>Tracheophyta</taxon>
        <taxon>Spermatophyta</taxon>
        <taxon>Magnoliopsida</taxon>
        <taxon>Liliopsida</taxon>
        <taxon>Poales</taxon>
        <taxon>Poaceae</taxon>
        <taxon>BOP clade</taxon>
        <taxon>Pooideae</taxon>
        <taxon>Stipodae</taxon>
        <taxon>Brachypodieae</taxon>
        <taxon>Brachypodium</taxon>
    </lineage>
</organism>
<accession>A0A0Q3GCG9</accession>
<dbReference type="InParanoid" id="A0A0Q3GCG9"/>
<reference evidence="2" key="3">
    <citation type="submission" date="2018-08" db="UniProtKB">
        <authorList>
            <consortium name="EnsemblPlants"/>
        </authorList>
    </citation>
    <scope>IDENTIFICATION</scope>
    <source>
        <strain evidence="2">cv. Bd21</strain>
    </source>
</reference>
<dbReference type="EnsemblPlants" id="KQK08911">
    <property type="protein sequence ID" value="KQK08911"/>
    <property type="gene ID" value="BRADI_2g44846v3"/>
</dbReference>
<evidence type="ECO:0000313" key="1">
    <source>
        <dbReference type="EMBL" id="KQK08911.1"/>
    </source>
</evidence>
<sequence>MARSRGGRTACSAIGYCCPRWVTGEASPPCRGAAAVSSLPRNSLSPHCGPPPSPMPRLLLPPSSVVVESPPLRWQSERTTPDDVAHGEERLRVGLAHARDDEGYTLRGYTCGLSLLSLSRLALKFEQLRLYHIYVPVVIQVKIIFPL</sequence>
<dbReference type="Gramene" id="KQK08911">
    <property type="protein sequence ID" value="KQK08911"/>
    <property type="gene ID" value="BRADI_2g44846v3"/>
</dbReference>
<keyword evidence="3" id="KW-1185">Reference proteome</keyword>
<name>A0A0Q3GCG9_BRADI</name>
<evidence type="ECO:0000313" key="3">
    <source>
        <dbReference type="Proteomes" id="UP000008810"/>
    </source>
</evidence>
<dbReference type="ExpressionAtlas" id="A0A0Q3GCG9">
    <property type="expression patterns" value="baseline"/>
</dbReference>
<evidence type="ECO:0000313" key="2">
    <source>
        <dbReference type="EnsemblPlants" id="KQK08911"/>
    </source>
</evidence>
<proteinExistence type="predicted"/>
<reference evidence="1" key="2">
    <citation type="submission" date="2017-06" db="EMBL/GenBank/DDBJ databases">
        <title>WGS assembly of Brachypodium distachyon.</title>
        <authorList>
            <consortium name="The International Brachypodium Initiative"/>
            <person name="Lucas S."/>
            <person name="Harmon-Smith M."/>
            <person name="Lail K."/>
            <person name="Tice H."/>
            <person name="Grimwood J."/>
            <person name="Bruce D."/>
            <person name="Barry K."/>
            <person name="Shu S."/>
            <person name="Lindquist E."/>
            <person name="Wang M."/>
            <person name="Pitluck S."/>
            <person name="Vogel J.P."/>
            <person name="Garvin D.F."/>
            <person name="Mockler T.C."/>
            <person name="Schmutz J."/>
            <person name="Rokhsar D."/>
            <person name="Bevan M.W."/>
        </authorList>
    </citation>
    <scope>NUCLEOTIDE SEQUENCE</scope>
    <source>
        <strain evidence="1">Bd21</strain>
    </source>
</reference>
<gene>
    <name evidence="1" type="ORF">BRADI_2g44846v3</name>
</gene>
<dbReference type="AlphaFoldDB" id="A0A0Q3GCG9"/>
<protein>
    <submittedName>
        <fullName evidence="1 2">Uncharacterized protein</fullName>
    </submittedName>
</protein>
<dbReference type="EMBL" id="CM000881">
    <property type="protein sequence ID" value="KQK08911.1"/>
    <property type="molecule type" value="Genomic_DNA"/>
</dbReference>
<reference evidence="1 2" key="1">
    <citation type="journal article" date="2010" name="Nature">
        <title>Genome sequencing and analysis of the model grass Brachypodium distachyon.</title>
        <authorList>
            <consortium name="International Brachypodium Initiative"/>
        </authorList>
    </citation>
    <scope>NUCLEOTIDE SEQUENCE [LARGE SCALE GENOMIC DNA]</scope>
    <source>
        <strain evidence="1 2">Bd21</strain>
    </source>
</reference>